<sequence length="126" mass="13691">MRGPAEAGTPQGGHSRIIAMNTPAFRPRIVILYCTQCQWLLRAGWMAQELLSTFSTDLGEVVLQPGTGGIFQITYNGDLIWDRKSDGGFPEAKVLKQRVRDRLDPGRPLGHIDGHTAGPLAAPPDA</sequence>
<gene>
    <name evidence="3" type="ORF">DFP87_101792</name>
</gene>
<dbReference type="EMBL" id="QNRM01000001">
    <property type="protein sequence ID" value="RBP24282.1"/>
    <property type="molecule type" value="Genomic_DNA"/>
</dbReference>
<evidence type="ECO:0000313" key="4">
    <source>
        <dbReference type="Proteomes" id="UP000252124"/>
    </source>
</evidence>
<dbReference type="NCBIfam" id="TIGR02174">
    <property type="entry name" value="CXXU_selWTH"/>
    <property type="match status" value="1"/>
</dbReference>
<evidence type="ECO:0000256" key="1">
    <source>
        <dbReference type="ARBA" id="ARBA00023284"/>
    </source>
</evidence>
<comment type="caution">
    <text evidence="3">The sequence shown here is derived from an EMBL/GenBank/DDBJ whole genome shotgun (WGS) entry which is preliminary data.</text>
</comment>
<dbReference type="InterPro" id="IPR011893">
    <property type="entry name" value="Selenoprotein_Rdx-typ"/>
</dbReference>
<protein>
    <submittedName>
        <fullName evidence="3">Selenoprotein W-related protein</fullName>
    </submittedName>
</protein>
<dbReference type="Proteomes" id="UP000252124">
    <property type="component" value="Unassembled WGS sequence"/>
</dbReference>
<organism evidence="3 4">
    <name type="scientific">Achromobacter marplatensis</name>
    <dbReference type="NCBI Taxonomy" id="470868"/>
    <lineage>
        <taxon>Bacteria</taxon>
        <taxon>Pseudomonadati</taxon>
        <taxon>Pseudomonadota</taxon>
        <taxon>Betaproteobacteria</taxon>
        <taxon>Burkholderiales</taxon>
        <taxon>Alcaligenaceae</taxon>
        <taxon>Achromobacter</taxon>
    </lineage>
</organism>
<name>A0ABX9GI86_9BURK</name>
<proteinExistence type="predicted"/>
<accession>A0ABX9GI86</accession>
<evidence type="ECO:0000256" key="2">
    <source>
        <dbReference type="SAM" id="MobiDB-lite"/>
    </source>
</evidence>
<keyword evidence="4" id="KW-1185">Reference proteome</keyword>
<feature type="region of interest" description="Disordered" evidence="2">
    <location>
        <begin position="104"/>
        <end position="126"/>
    </location>
</feature>
<keyword evidence="1" id="KW-0676">Redox-active center</keyword>
<dbReference type="PANTHER" id="PTHR36417:SF2">
    <property type="entry name" value="SELENOPROTEIN DOMAIN PROTEIN (AFU_ORTHOLOGUE AFUA_1G05220)"/>
    <property type="match status" value="1"/>
</dbReference>
<feature type="compositionally biased region" description="Basic and acidic residues" evidence="2">
    <location>
        <begin position="104"/>
        <end position="114"/>
    </location>
</feature>
<dbReference type="PANTHER" id="PTHR36417">
    <property type="entry name" value="SELENOPROTEIN DOMAIN PROTEIN (AFU_ORTHOLOGUE AFUA_1G05220)"/>
    <property type="match status" value="1"/>
</dbReference>
<reference evidence="3 4" key="1">
    <citation type="submission" date="2018-06" db="EMBL/GenBank/DDBJ databases">
        <title>Genomic Encyclopedia of Type Strains, Phase III (KMG-III): the genomes of soil and plant-associated and newly described type strains.</title>
        <authorList>
            <person name="Whitman W."/>
        </authorList>
    </citation>
    <scope>NUCLEOTIDE SEQUENCE [LARGE SCALE GENOMIC DNA]</scope>
    <source>
        <strain evidence="3 4">CECT 7342</strain>
    </source>
</reference>
<dbReference type="Gene3D" id="3.40.30.10">
    <property type="entry name" value="Glutaredoxin"/>
    <property type="match status" value="1"/>
</dbReference>
<dbReference type="InterPro" id="IPR036249">
    <property type="entry name" value="Thioredoxin-like_sf"/>
</dbReference>
<dbReference type="Pfam" id="PF10262">
    <property type="entry name" value="Rdx"/>
    <property type="match status" value="1"/>
</dbReference>
<evidence type="ECO:0000313" key="3">
    <source>
        <dbReference type="EMBL" id="RBP24282.1"/>
    </source>
</evidence>
<dbReference type="SUPFAM" id="SSF52833">
    <property type="entry name" value="Thioredoxin-like"/>
    <property type="match status" value="1"/>
</dbReference>